<evidence type="ECO:0000313" key="1">
    <source>
        <dbReference type="EMBL" id="KAL3699145.1"/>
    </source>
</evidence>
<comment type="caution">
    <text evidence="1">The sequence shown here is derived from an EMBL/GenBank/DDBJ whole genome shotgun (WGS) entry which is preliminary data.</text>
</comment>
<proteinExistence type="predicted"/>
<dbReference type="Proteomes" id="UP001633002">
    <property type="component" value="Unassembled WGS sequence"/>
</dbReference>
<dbReference type="EMBL" id="JBJQOH010000001">
    <property type="protein sequence ID" value="KAL3699145.1"/>
    <property type="molecule type" value="Genomic_DNA"/>
</dbReference>
<sequence length="157" mass="17717">MRGGLGWEGDFDQSAGICRFGRDGAGTRSSGWTNMEAASSVGREREHDFSGDHAILANKDRLAAGSRNARDNWENDFADRRPTYAELRLMQTVATEYGILHPDDMCGAYNFREEMRNQILCYLRPDQAPLGAIPEYVDILMVVINEDWARHCWDPSA</sequence>
<reference evidence="1 2" key="1">
    <citation type="submission" date="2024-09" db="EMBL/GenBank/DDBJ databases">
        <title>Chromosome-scale assembly of Riccia sorocarpa.</title>
        <authorList>
            <person name="Paukszto L."/>
        </authorList>
    </citation>
    <scope>NUCLEOTIDE SEQUENCE [LARGE SCALE GENOMIC DNA]</scope>
    <source>
        <strain evidence="1">LP-2024</strain>
        <tissue evidence="1">Aerial parts of the thallus</tissue>
    </source>
</reference>
<organism evidence="1 2">
    <name type="scientific">Riccia sorocarpa</name>
    <dbReference type="NCBI Taxonomy" id="122646"/>
    <lineage>
        <taxon>Eukaryota</taxon>
        <taxon>Viridiplantae</taxon>
        <taxon>Streptophyta</taxon>
        <taxon>Embryophyta</taxon>
        <taxon>Marchantiophyta</taxon>
        <taxon>Marchantiopsida</taxon>
        <taxon>Marchantiidae</taxon>
        <taxon>Marchantiales</taxon>
        <taxon>Ricciaceae</taxon>
        <taxon>Riccia</taxon>
    </lineage>
</organism>
<gene>
    <name evidence="1" type="ORF">R1sor_017167</name>
</gene>
<protein>
    <submittedName>
        <fullName evidence="1">Uncharacterized protein</fullName>
    </submittedName>
</protein>
<name>A0ABD3I9M4_9MARC</name>
<keyword evidence="2" id="KW-1185">Reference proteome</keyword>
<accession>A0ABD3I9M4</accession>
<evidence type="ECO:0000313" key="2">
    <source>
        <dbReference type="Proteomes" id="UP001633002"/>
    </source>
</evidence>
<dbReference type="AlphaFoldDB" id="A0ABD3I9M4"/>